<feature type="transmembrane region" description="Helical" evidence="10">
    <location>
        <begin position="417"/>
        <end position="436"/>
    </location>
</feature>
<accession>A0A926ZJY4</accession>
<feature type="transmembrane region" description="Helical" evidence="10">
    <location>
        <begin position="350"/>
        <end position="372"/>
    </location>
</feature>
<dbReference type="InterPro" id="IPR003342">
    <property type="entry name" value="ArnT-like_N"/>
</dbReference>
<dbReference type="GO" id="GO:0005886">
    <property type="term" value="C:plasma membrane"/>
    <property type="evidence" value="ECO:0007669"/>
    <property type="project" value="UniProtKB-SubCell"/>
</dbReference>
<feature type="domain" description="ArnT-like N-terminal" evidence="11">
    <location>
        <begin position="17"/>
        <end position="268"/>
    </location>
</feature>
<evidence type="ECO:0000256" key="3">
    <source>
        <dbReference type="ARBA" id="ARBA00007222"/>
    </source>
</evidence>
<dbReference type="PANTHER" id="PTHR10050:SF46">
    <property type="entry name" value="PROTEIN O-MANNOSYL-TRANSFERASE 2"/>
    <property type="match status" value="1"/>
</dbReference>
<comment type="similarity">
    <text evidence="3 10">Belongs to the glycosyltransferase 39 family.</text>
</comment>
<evidence type="ECO:0000256" key="10">
    <source>
        <dbReference type="RuleBase" id="RU367007"/>
    </source>
</evidence>
<evidence type="ECO:0000256" key="9">
    <source>
        <dbReference type="ARBA" id="ARBA00093617"/>
    </source>
</evidence>
<feature type="transmembrane region" description="Helical" evidence="10">
    <location>
        <begin position="175"/>
        <end position="192"/>
    </location>
</feature>
<keyword evidence="4 10" id="KW-0328">Glycosyltransferase</keyword>
<proteinExistence type="inferred from homology"/>
<dbReference type="Pfam" id="PF16192">
    <property type="entry name" value="PMT_4TMC"/>
    <property type="match status" value="1"/>
</dbReference>
<feature type="transmembrane region" description="Helical" evidence="10">
    <location>
        <begin position="148"/>
        <end position="168"/>
    </location>
</feature>
<feature type="transmembrane region" description="Helical" evidence="10">
    <location>
        <begin position="242"/>
        <end position="262"/>
    </location>
</feature>
<comment type="function">
    <text evidence="10">Protein O-mannosyltransferase that catalyzes the transfer of a single mannose residue from a polyprenol phospho-mannosyl lipidic donor to the hydroxyl group of selected serine and threonine residues in acceptor proteins.</text>
</comment>
<protein>
    <recommendedName>
        <fullName evidence="9 10">Polyprenol-phosphate-mannose--protein mannosyltransferase</fullName>
        <ecNumber evidence="10">2.4.1.-</ecNumber>
    </recommendedName>
</protein>
<evidence type="ECO:0000256" key="1">
    <source>
        <dbReference type="ARBA" id="ARBA00004127"/>
    </source>
</evidence>
<evidence type="ECO:0000256" key="6">
    <source>
        <dbReference type="ARBA" id="ARBA00022692"/>
    </source>
</evidence>
<keyword evidence="5 10" id="KW-0808">Transferase</keyword>
<organism evidence="13 14">
    <name type="scientific">Aerosakkonema funiforme FACHB-1375</name>
    <dbReference type="NCBI Taxonomy" id="2949571"/>
    <lineage>
        <taxon>Bacteria</taxon>
        <taxon>Bacillati</taxon>
        <taxon>Cyanobacteriota</taxon>
        <taxon>Cyanophyceae</taxon>
        <taxon>Oscillatoriophycideae</taxon>
        <taxon>Aerosakkonematales</taxon>
        <taxon>Aerosakkonemataceae</taxon>
        <taxon>Aerosakkonema</taxon>
    </lineage>
</organism>
<dbReference type="InterPro" id="IPR027005">
    <property type="entry name" value="PMT-like"/>
</dbReference>
<comment type="subcellular location">
    <subcellularLocation>
        <location evidence="10">Cell membrane</location>
    </subcellularLocation>
    <subcellularLocation>
        <location evidence="1">Endomembrane system</location>
        <topology evidence="1">Multi-pass membrane protein</topology>
    </subcellularLocation>
</comment>
<dbReference type="Proteomes" id="UP000641646">
    <property type="component" value="Unassembled WGS sequence"/>
</dbReference>
<evidence type="ECO:0000256" key="7">
    <source>
        <dbReference type="ARBA" id="ARBA00022989"/>
    </source>
</evidence>
<comment type="caution">
    <text evidence="13">The sequence shown here is derived from an EMBL/GenBank/DDBJ whole genome shotgun (WGS) entry which is preliminary data.</text>
</comment>
<feature type="domain" description="Protein O-mannosyl-transferase C-terminal four TM" evidence="12">
    <location>
        <begin position="274"/>
        <end position="489"/>
    </location>
</feature>
<evidence type="ECO:0000256" key="4">
    <source>
        <dbReference type="ARBA" id="ARBA00022676"/>
    </source>
</evidence>
<dbReference type="InterPro" id="IPR032421">
    <property type="entry name" value="PMT_4TMC"/>
</dbReference>
<gene>
    <name evidence="13" type="ORF">H6G03_34190</name>
</gene>
<feature type="transmembrane region" description="Helical" evidence="10">
    <location>
        <begin position="448"/>
        <end position="467"/>
    </location>
</feature>
<dbReference type="AlphaFoldDB" id="A0A926ZJY4"/>
<keyword evidence="14" id="KW-1185">Reference proteome</keyword>
<keyword evidence="6 10" id="KW-0812">Transmembrane</keyword>
<dbReference type="EC" id="2.4.1.-" evidence="10"/>
<evidence type="ECO:0000259" key="12">
    <source>
        <dbReference type="Pfam" id="PF16192"/>
    </source>
</evidence>
<dbReference type="Pfam" id="PF02366">
    <property type="entry name" value="PMT"/>
    <property type="match status" value="1"/>
</dbReference>
<reference evidence="13" key="2">
    <citation type="submission" date="2020-08" db="EMBL/GenBank/DDBJ databases">
        <authorList>
            <person name="Chen M."/>
            <person name="Teng W."/>
            <person name="Zhao L."/>
            <person name="Hu C."/>
            <person name="Zhou Y."/>
            <person name="Han B."/>
            <person name="Song L."/>
            <person name="Shu W."/>
        </authorList>
    </citation>
    <scope>NUCLEOTIDE SEQUENCE</scope>
    <source>
        <strain evidence="13">FACHB-1375</strain>
    </source>
</reference>
<dbReference type="GO" id="GO:0012505">
    <property type="term" value="C:endomembrane system"/>
    <property type="evidence" value="ECO:0007669"/>
    <property type="project" value="UniProtKB-SubCell"/>
</dbReference>
<dbReference type="GO" id="GO:0004169">
    <property type="term" value="F:dolichyl-phosphate-mannose-protein mannosyltransferase activity"/>
    <property type="evidence" value="ECO:0007669"/>
    <property type="project" value="UniProtKB-UniRule"/>
</dbReference>
<name>A0A926ZJY4_9CYAN</name>
<feature type="transmembrane region" description="Helical" evidence="10">
    <location>
        <begin position="198"/>
        <end position="216"/>
    </location>
</feature>
<evidence type="ECO:0000313" key="14">
    <source>
        <dbReference type="Proteomes" id="UP000641646"/>
    </source>
</evidence>
<comment type="pathway">
    <text evidence="2 10">Protein modification; protein glycosylation.</text>
</comment>
<evidence type="ECO:0000259" key="11">
    <source>
        <dbReference type="Pfam" id="PF02366"/>
    </source>
</evidence>
<evidence type="ECO:0000256" key="8">
    <source>
        <dbReference type="ARBA" id="ARBA00023136"/>
    </source>
</evidence>
<keyword evidence="8 10" id="KW-0472">Membrane</keyword>
<reference evidence="13" key="1">
    <citation type="journal article" date="2015" name="ISME J.">
        <title>Draft Genome Sequence of Streptomyces incarnatus NRRL8089, which Produces the Nucleoside Antibiotic Sinefungin.</title>
        <authorList>
            <person name="Oshima K."/>
            <person name="Hattori M."/>
            <person name="Shimizu H."/>
            <person name="Fukuda K."/>
            <person name="Nemoto M."/>
            <person name="Inagaki K."/>
            <person name="Tamura T."/>
        </authorList>
    </citation>
    <scope>NUCLEOTIDE SEQUENCE</scope>
    <source>
        <strain evidence="13">FACHB-1375</strain>
    </source>
</reference>
<dbReference type="EMBL" id="JACJPW010000162">
    <property type="protein sequence ID" value="MBD2186053.1"/>
    <property type="molecule type" value="Genomic_DNA"/>
</dbReference>
<evidence type="ECO:0000256" key="2">
    <source>
        <dbReference type="ARBA" id="ARBA00004922"/>
    </source>
</evidence>
<feature type="transmembrane region" description="Helical" evidence="10">
    <location>
        <begin position="100"/>
        <end position="118"/>
    </location>
</feature>
<keyword evidence="7 10" id="KW-1133">Transmembrane helix</keyword>
<feature type="transmembrane region" description="Helical" evidence="10">
    <location>
        <begin position="393"/>
        <end position="411"/>
    </location>
</feature>
<keyword evidence="10" id="KW-1003">Cell membrane</keyword>
<feature type="transmembrane region" description="Helical" evidence="10">
    <location>
        <begin position="125"/>
        <end position="142"/>
    </location>
</feature>
<dbReference type="RefSeq" id="WP_190474991.1">
    <property type="nucleotide sequence ID" value="NZ_JACJPW010000162.1"/>
</dbReference>
<sequence length="490" mass="56329">MTFIKKLVPWFKMAIAIVFLLSLALHFWGLSRFNSLVFDEVYYVKYAYNYLTNTPLFDAHPPLGKYMIAIAISIGNYFHFGQDTVNNYVGVPLSPISYRWMNALVGSLLPLIVGAIAYQLSRRPSYALIAALFTTCDGLLLVESRYALINIYLVFFGILGQLFFLLALQQKAFSRWVLLTASGICFGASAGVKWNGLAFLLGIYLIWICAWVMRWAQRGRVADEQRGRVTDSQSPLQNLTRINVFQIVFYLGIIPAIVYYLIWIPHLQINAKTGFGELHQQMLGFHERMQSGPKVHPYCSKWYTWPLMLRPIVYFYETATSKSEPIPSLPPLPAGAEKVIYDVHAMGNPALWWLGAIAILVLVAELGKRVWVWANISGNREPNQVYFPQQKELWILLYVVLNYAANFLPWIKVTRCTFIYLYMGATIFTFLGLAWLVERWLHSPRPRLRIMGVTVIFLILLAFAFWLPVYLGLPLSPQAFKIRMWFPSWI</sequence>
<dbReference type="PANTHER" id="PTHR10050">
    <property type="entry name" value="DOLICHYL-PHOSPHATE-MANNOSE--PROTEIN MANNOSYLTRANSFERASE"/>
    <property type="match status" value="1"/>
</dbReference>
<evidence type="ECO:0000256" key="5">
    <source>
        <dbReference type="ARBA" id="ARBA00022679"/>
    </source>
</evidence>
<evidence type="ECO:0000313" key="13">
    <source>
        <dbReference type="EMBL" id="MBD2186053.1"/>
    </source>
</evidence>